<evidence type="ECO:0000313" key="4">
    <source>
        <dbReference type="Proteomes" id="UP000072236"/>
    </source>
</evidence>
<dbReference type="Proteomes" id="UP000226080">
    <property type="component" value="Unassembled WGS sequence"/>
</dbReference>
<dbReference type="Proteomes" id="UP000323012">
    <property type="component" value="Unassembled WGS sequence"/>
</dbReference>
<organism evidence="3 6">
    <name type="scientific">Aggregatibacter actinomycetemcomitans</name>
    <name type="common">Actinobacillus actinomycetemcomitans</name>
    <name type="synonym">Haemophilus actinomycetemcomitans</name>
    <dbReference type="NCBI Taxonomy" id="714"/>
    <lineage>
        <taxon>Bacteria</taxon>
        <taxon>Pseudomonadati</taxon>
        <taxon>Pseudomonadota</taxon>
        <taxon>Gammaproteobacteria</taxon>
        <taxon>Pasteurellales</taxon>
        <taxon>Pasteurellaceae</taxon>
        <taxon>Aggregatibacter</taxon>
    </lineage>
</organism>
<dbReference type="RefSeq" id="WP_005540922.1">
    <property type="nucleotide sequence ID" value="NZ_CP012958.1"/>
</dbReference>
<dbReference type="AlphaFoldDB" id="A0A142G2P7"/>
<proteinExistence type="predicted"/>
<name>A0A142G2P7_AGGAC</name>
<sequence>MQLRQQATLGLWGKCIGLRLTGNLRTVPQFSAGDIVDIEISENGLYISKSQKKLTEADLLKGITTYNAHADEFNVAALPQELDY</sequence>
<dbReference type="EMBL" id="PCGW01000001">
    <property type="protein sequence ID" value="PHO21698.1"/>
    <property type="molecule type" value="Genomic_DNA"/>
</dbReference>
<accession>A0A142G2P7</accession>
<reference evidence="1 4" key="1">
    <citation type="submission" date="2015-10" db="EMBL/GenBank/DDBJ databases">
        <title>Tn-seq of a polymicrobial infection.</title>
        <authorList>
            <person name="Stacy A."/>
            <person name="Rumbaugh K.P."/>
            <person name="Whiteley M."/>
        </authorList>
    </citation>
    <scope>NUCLEOTIDE SEQUENCE [LARGE SCALE GENOMIC DNA]</scope>
    <source>
        <strain evidence="1 4">624</strain>
    </source>
</reference>
<reference evidence="3 6" key="3">
    <citation type="submission" date="2019-08" db="EMBL/GenBank/DDBJ databases">
        <title>Whole genome sequencing of Aggregatibacter actinomycetemcomitans cultured from blood stream infections in Denmark reveals a novel phylogenetic lineage expressing serotype a membrane O polysaccharide.</title>
        <authorList>
            <person name="Nedergaard S."/>
            <person name="Kobel C.M."/>
            <person name="Nielsen M.B."/>
            <person name="Moeller R.T."/>
            <person name="Jensen A.B."/>
            <person name="Noerskov-Lauritsen N."/>
        </authorList>
    </citation>
    <scope>NUCLEOTIDE SEQUENCE [LARGE SCALE GENOMIC DNA]</scope>
    <source>
        <strain evidence="3 6">PN_563</strain>
    </source>
</reference>
<evidence type="ECO:0000313" key="2">
    <source>
        <dbReference type="EMBL" id="PHO21698.1"/>
    </source>
</evidence>
<evidence type="ECO:0000313" key="1">
    <source>
        <dbReference type="EMBL" id="AMQ94927.1"/>
    </source>
</evidence>
<dbReference type="GeneID" id="77211485"/>
<reference evidence="2 5" key="2">
    <citation type="submission" date="2017-10" db="EMBL/GenBank/DDBJ databases">
        <title>Draft genome sequences of Aggregatibacter actinomycetemcomitans strains 310a and 310b.</title>
        <authorList>
            <person name="May A.C."/>
            <person name="Ohta H."/>
            <person name="Maeda H."/>
            <person name="Kokeguchi S."/>
            <person name="Cugini C."/>
        </authorList>
    </citation>
    <scope>NUCLEOTIDE SEQUENCE [LARGE SCALE GENOMIC DNA]</scope>
    <source>
        <strain evidence="2 5">310b</strain>
    </source>
</reference>
<dbReference type="Gene3D" id="2.10.260.10">
    <property type="match status" value="1"/>
</dbReference>
<dbReference type="KEGG" id="aact:ACT75_10565"/>
<keyword evidence="5" id="KW-1185">Reference proteome</keyword>
<dbReference type="OMA" id="YNAHADE"/>
<protein>
    <submittedName>
        <fullName evidence="3">Transcriptional regulator</fullName>
    </submittedName>
</protein>
<dbReference type="EMBL" id="VSED01000017">
    <property type="protein sequence ID" value="TYA38757.1"/>
    <property type="molecule type" value="Genomic_DNA"/>
</dbReference>
<dbReference type="eggNOG" id="COG2336">
    <property type="taxonomic scope" value="Bacteria"/>
</dbReference>
<evidence type="ECO:0000313" key="6">
    <source>
        <dbReference type="Proteomes" id="UP000323012"/>
    </source>
</evidence>
<dbReference type="EMBL" id="CP012959">
    <property type="protein sequence ID" value="AMQ94927.1"/>
    <property type="molecule type" value="Genomic_DNA"/>
</dbReference>
<dbReference type="OrthoDB" id="9795766at2"/>
<gene>
    <name evidence="1" type="ORF">ACT75_10565</name>
    <name evidence="2" type="ORF">CQR80_01005</name>
    <name evidence="3" type="ORF">FXB79_07080</name>
</gene>
<dbReference type="Proteomes" id="UP000072236">
    <property type="component" value="Chromosome"/>
</dbReference>
<evidence type="ECO:0000313" key="3">
    <source>
        <dbReference type="EMBL" id="TYA38757.1"/>
    </source>
</evidence>
<evidence type="ECO:0000313" key="5">
    <source>
        <dbReference type="Proteomes" id="UP000226080"/>
    </source>
</evidence>